<dbReference type="SFLD" id="SFLDS00019">
    <property type="entry name" value="Glutathione_Transferase_(cytos"/>
    <property type="match status" value="1"/>
</dbReference>
<dbReference type="Pfam" id="PF13410">
    <property type="entry name" value="GST_C_2"/>
    <property type="match status" value="1"/>
</dbReference>
<dbReference type="SUPFAM" id="SSF52833">
    <property type="entry name" value="Thioredoxin-like"/>
    <property type="match status" value="1"/>
</dbReference>
<organism evidence="4 5">
    <name type="scientific">Exophiala sideris</name>
    <dbReference type="NCBI Taxonomy" id="1016849"/>
    <lineage>
        <taxon>Eukaryota</taxon>
        <taxon>Fungi</taxon>
        <taxon>Dikarya</taxon>
        <taxon>Ascomycota</taxon>
        <taxon>Pezizomycotina</taxon>
        <taxon>Eurotiomycetes</taxon>
        <taxon>Chaetothyriomycetidae</taxon>
        <taxon>Chaetothyriales</taxon>
        <taxon>Herpotrichiellaceae</taxon>
        <taxon>Exophiala</taxon>
    </lineage>
</organism>
<dbReference type="InterPro" id="IPR040079">
    <property type="entry name" value="Glutathione_S-Trfase"/>
</dbReference>
<evidence type="ECO:0000259" key="2">
    <source>
        <dbReference type="PROSITE" id="PS50404"/>
    </source>
</evidence>
<dbReference type="PROSITE" id="PS50404">
    <property type="entry name" value="GST_NTER"/>
    <property type="match status" value="1"/>
</dbReference>
<accession>A0ABR0JL39</accession>
<comment type="similarity">
    <text evidence="1">Belongs to the GST superfamily.</text>
</comment>
<dbReference type="EMBL" id="JAVRRF010000003">
    <property type="protein sequence ID" value="KAK5066652.1"/>
    <property type="molecule type" value="Genomic_DNA"/>
</dbReference>
<dbReference type="PROSITE" id="PS50405">
    <property type="entry name" value="GST_CTER"/>
    <property type="match status" value="1"/>
</dbReference>
<dbReference type="Proteomes" id="UP001345691">
    <property type="component" value="Unassembled WGS sequence"/>
</dbReference>
<dbReference type="PANTHER" id="PTHR44051">
    <property type="entry name" value="GLUTATHIONE S-TRANSFERASE-RELATED"/>
    <property type="match status" value="1"/>
</dbReference>
<sequence>MNDRKGFLTPALGVRATPYIKRLSAQWLFSVIEHILNLCCRPSLPAETIYKPAASTVQNAGVTYTCIGVMLTIISATPSPYARMNRIALLEKGIPFELKNEVPWHESETKTPLYNPLEKLPILLFDDGREPVYDSAQIQEYIVQKFADKSPRLVTGDLDTDLKARQIQTLCEGLMDAFVLLFFEMKRDEDKQSKPWLDRQNRKIDGALKALNELAKSRKEGSDYLLADVMTIADIAVVCAVGQVDFAGIRQGWQDKYPGLTAYWKELDARKNFADTKPVMFDLKHDTVV</sequence>
<reference evidence="4 5" key="1">
    <citation type="submission" date="2023-08" db="EMBL/GenBank/DDBJ databases">
        <title>Black Yeasts Isolated from many extreme environments.</title>
        <authorList>
            <person name="Coleine C."/>
            <person name="Stajich J.E."/>
            <person name="Selbmann L."/>
        </authorList>
    </citation>
    <scope>NUCLEOTIDE SEQUENCE [LARGE SCALE GENOMIC DNA]</scope>
    <source>
        <strain evidence="4 5">CCFEE 6328</strain>
    </source>
</reference>
<dbReference type="InterPro" id="IPR004045">
    <property type="entry name" value="Glutathione_S-Trfase_N"/>
</dbReference>
<comment type="caution">
    <text evidence="4">The sequence shown here is derived from an EMBL/GenBank/DDBJ whole genome shotgun (WGS) entry which is preliminary data.</text>
</comment>
<evidence type="ECO:0000256" key="1">
    <source>
        <dbReference type="ARBA" id="ARBA00007409"/>
    </source>
</evidence>
<dbReference type="InterPro" id="IPR010987">
    <property type="entry name" value="Glutathione-S-Trfase_C-like"/>
</dbReference>
<evidence type="ECO:0000259" key="3">
    <source>
        <dbReference type="PROSITE" id="PS50405"/>
    </source>
</evidence>
<proteinExistence type="inferred from homology"/>
<dbReference type="CDD" id="cd03205">
    <property type="entry name" value="GST_C_6"/>
    <property type="match status" value="1"/>
</dbReference>
<dbReference type="Gene3D" id="1.20.1050.10">
    <property type="match status" value="1"/>
</dbReference>
<dbReference type="PANTHER" id="PTHR44051:SF8">
    <property type="entry name" value="GLUTATHIONE S-TRANSFERASE GSTA"/>
    <property type="match status" value="1"/>
</dbReference>
<dbReference type="InterPro" id="IPR036249">
    <property type="entry name" value="Thioredoxin-like_sf"/>
</dbReference>
<name>A0ABR0JL39_9EURO</name>
<gene>
    <name evidence="4" type="ORF">LTR69_001999</name>
</gene>
<dbReference type="Gene3D" id="3.40.30.10">
    <property type="entry name" value="Glutaredoxin"/>
    <property type="match status" value="1"/>
</dbReference>
<evidence type="ECO:0000313" key="5">
    <source>
        <dbReference type="Proteomes" id="UP001345691"/>
    </source>
</evidence>
<feature type="domain" description="GST N-terminal" evidence="2">
    <location>
        <begin position="69"/>
        <end position="150"/>
    </location>
</feature>
<feature type="domain" description="GST C-terminal" evidence="3">
    <location>
        <begin position="160"/>
        <end position="289"/>
    </location>
</feature>
<evidence type="ECO:0000313" key="4">
    <source>
        <dbReference type="EMBL" id="KAK5066652.1"/>
    </source>
</evidence>
<keyword evidence="5" id="KW-1185">Reference proteome</keyword>
<dbReference type="SUPFAM" id="SSF47616">
    <property type="entry name" value="GST C-terminal domain-like"/>
    <property type="match status" value="1"/>
</dbReference>
<dbReference type="Pfam" id="PF13409">
    <property type="entry name" value="GST_N_2"/>
    <property type="match status" value="1"/>
</dbReference>
<evidence type="ECO:0008006" key="6">
    <source>
        <dbReference type="Google" id="ProtNLM"/>
    </source>
</evidence>
<dbReference type="InterPro" id="IPR036282">
    <property type="entry name" value="Glutathione-S-Trfase_C_sf"/>
</dbReference>
<protein>
    <recommendedName>
        <fullName evidence="6">GST N-terminal domain-containing protein</fullName>
    </recommendedName>
</protein>